<accession>H0QI28</accession>
<dbReference type="EMBL" id="BAEG01000015">
    <property type="protein sequence ID" value="GAB12479.1"/>
    <property type="molecule type" value="Genomic_DNA"/>
</dbReference>
<gene>
    <name evidence="1" type="ORF">ARGLB_015_00440</name>
</gene>
<organism evidence="1 2">
    <name type="scientific">Arthrobacter globiformis (strain ATCC 8010 / DSM 20124 / JCM 1332 / NBRC 12137 / NCIMB 8907 / NRRL B-2979 / 168)</name>
    <dbReference type="NCBI Taxonomy" id="1077972"/>
    <lineage>
        <taxon>Bacteria</taxon>
        <taxon>Bacillati</taxon>
        <taxon>Actinomycetota</taxon>
        <taxon>Actinomycetes</taxon>
        <taxon>Micrococcales</taxon>
        <taxon>Micrococcaceae</taxon>
        <taxon>Arthrobacter</taxon>
    </lineage>
</organism>
<dbReference type="AlphaFoldDB" id="H0QI28"/>
<keyword evidence="2" id="KW-1185">Reference proteome</keyword>
<reference evidence="1 2" key="1">
    <citation type="submission" date="2011-12" db="EMBL/GenBank/DDBJ databases">
        <title>Whole genome shotgun sequence of Arthrobacter globiformis NBRC 12137.</title>
        <authorList>
            <person name="Miyazawa S."/>
            <person name="Hosoyama A."/>
            <person name="Tsuchikane K."/>
            <person name="Katsumata H."/>
            <person name="Yamazaki S."/>
            <person name="Fujita N."/>
        </authorList>
    </citation>
    <scope>NUCLEOTIDE SEQUENCE [LARGE SCALE GENOMIC DNA]</scope>
    <source>
        <strain evidence="1 2">NBRC 12137</strain>
    </source>
</reference>
<evidence type="ECO:0008006" key="3">
    <source>
        <dbReference type="Google" id="ProtNLM"/>
    </source>
</evidence>
<dbReference type="InterPro" id="IPR008930">
    <property type="entry name" value="Terpenoid_cyclase/PrenylTrfase"/>
</dbReference>
<sequence>MLDWLLDSDPAIRWQVLRDLTDAPADVVRTERARVAAEGWGARMLALQGDDGQWDGGTFFPVPYDGSEAGQPWTATTYSLLLLRDLGLDPGCGQARAAVRKVRENSRWEEGGQPFFDGEVEPCINGKAVALGAYFGEDVDGIVRRLLGEQLADGGWNCEAERGSVRSSFATTINVLEGLLEHERATGGTAESVAARKRGEEYLLERALLRRKSTGELVDPEWLQFSYPTRWFYDALRGLDYFRDAYFQDRYFQDADGPPDTRLSEAVGLLRSKRQPDGTWLLENTHPGRIHFTMEDGDGRPSRWNTLRALRVLRWYDGGPGL</sequence>
<comment type="caution">
    <text evidence="1">The sequence shown here is derived from an EMBL/GenBank/DDBJ whole genome shotgun (WGS) entry which is preliminary data.</text>
</comment>
<dbReference type="Gene3D" id="1.50.10.20">
    <property type="match status" value="1"/>
</dbReference>
<name>H0QI28_ARTG1</name>
<dbReference type="SUPFAM" id="SSF48239">
    <property type="entry name" value="Terpenoid cyclases/Protein prenyltransferases"/>
    <property type="match status" value="1"/>
</dbReference>
<dbReference type="OrthoDB" id="370326at2"/>
<evidence type="ECO:0000313" key="2">
    <source>
        <dbReference type="Proteomes" id="UP000003828"/>
    </source>
</evidence>
<dbReference type="RefSeq" id="WP_003798628.1">
    <property type="nucleotide sequence ID" value="NZ_BAEG01000015.1"/>
</dbReference>
<evidence type="ECO:0000313" key="1">
    <source>
        <dbReference type="EMBL" id="GAB12479.1"/>
    </source>
</evidence>
<proteinExistence type="predicted"/>
<dbReference type="Proteomes" id="UP000003828">
    <property type="component" value="Unassembled WGS sequence"/>
</dbReference>
<protein>
    <recommendedName>
        <fullName evidence="3">Squalene cyclase C-terminal domain-containing protein</fullName>
    </recommendedName>
</protein>
<dbReference type="eggNOG" id="ENOG502Z7MZ">
    <property type="taxonomic scope" value="Bacteria"/>
</dbReference>
<dbReference type="STRING" id="1077972.ARGLB_015_00440"/>